<proteinExistence type="predicted"/>
<name>A0A8H6RID5_9PEZI</name>
<protein>
    <submittedName>
        <fullName evidence="2">Uncharacterized protein</fullName>
    </submittedName>
</protein>
<evidence type="ECO:0000313" key="3">
    <source>
        <dbReference type="Proteomes" id="UP000660729"/>
    </source>
</evidence>
<evidence type="ECO:0000313" key="2">
    <source>
        <dbReference type="EMBL" id="KAF7191643.1"/>
    </source>
</evidence>
<feature type="compositionally biased region" description="Polar residues" evidence="1">
    <location>
        <begin position="30"/>
        <end position="40"/>
    </location>
</feature>
<dbReference type="Proteomes" id="UP000660729">
    <property type="component" value="Unassembled WGS sequence"/>
</dbReference>
<feature type="compositionally biased region" description="Polar residues" evidence="1">
    <location>
        <begin position="188"/>
        <end position="198"/>
    </location>
</feature>
<keyword evidence="3" id="KW-1185">Reference proteome</keyword>
<feature type="compositionally biased region" description="Acidic residues" evidence="1">
    <location>
        <begin position="45"/>
        <end position="73"/>
    </location>
</feature>
<dbReference type="EMBL" id="JABCIY010000157">
    <property type="protein sequence ID" value="KAF7191643.1"/>
    <property type="molecule type" value="Genomic_DNA"/>
</dbReference>
<organism evidence="2 3">
    <name type="scientific">Pseudocercospora fuligena</name>
    <dbReference type="NCBI Taxonomy" id="685502"/>
    <lineage>
        <taxon>Eukaryota</taxon>
        <taxon>Fungi</taxon>
        <taxon>Dikarya</taxon>
        <taxon>Ascomycota</taxon>
        <taxon>Pezizomycotina</taxon>
        <taxon>Dothideomycetes</taxon>
        <taxon>Dothideomycetidae</taxon>
        <taxon>Mycosphaerellales</taxon>
        <taxon>Mycosphaerellaceae</taxon>
        <taxon>Pseudocercospora</taxon>
    </lineage>
</organism>
<gene>
    <name evidence="2" type="ORF">HII31_07145</name>
</gene>
<dbReference type="AlphaFoldDB" id="A0A8H6RID5"/>
<accession>A0A8H6RID5</accession>
<dbReference type="OrthoDB" id="3650707at2759"/>
<evidence type="ECO:0000256" key="1">
    <source>
        <dbReference type="SAM" id="MobiDB-lite"/>
    </source>
</evidence>
<sequence length="242" mass="27731">MRRKKYWKMHTTEADSMPPKPTKEPRKASTLAQERIQQQYAAYPGDEEENDEEHDIISEEESEDEYIQSDEDGDKTYMPSPRRVRTRTRNSKDDSDEPSPKRIRTQCGKPKDDDDSEDKALFDEVAYHQAIAQSSTYSGKGKGKAKEEEECPSWHPSMPQPDGDDEEFKPILDQNGEIVDSIEPTPLQRMSVSPAPTENSKRKRSLATIRLEKAVAKTERDLAKLELDEHLAMIDEDEEMTG</sequence>
<feature type="region of interest" description="Disordered" evidence="1">
    <location>
        <begin position="1"/>
        <end position="205"/>
    </location>
</feature>
<reference evidence="2" key="1">
    <citation type="submission" date="2020-04" db="EMBL/GenBank/DDBJ databases">
        <title>Draft genome resource of the tomato pathogen Pseudocercospora fuligena.</title>
        <authorList>
            <person name="Zaccaron A."/>
        </authorList>
    </citation>
    <scope>NUCLEOTIDE SEQUENCE</scope>
    <source>
        <strain evidence="2">PF001</strain>
    </source>
</reference>
<comment type="caution">
    <text evidence="2">The sequence shown here is derived from an EMBL/GenBank/DDBJ whole genome shotgun (WGS) entry which is preliminary data.</text>
</comment>